<proteinExistence type="predicted"/>
<dbReference type="SMART" id="SM00225">
    <property type="entry name" value="BTB"/>
    <property type="match status" value="1"/>
</dbReference>
<accession>A0A915CUA1</accession>
<dbReference type="InterPro" id="IPR000210">
    <property type="entry name" value="BTB/POZ_dom"/>
</dbReference>
<dbReference type="SUPFAM" id="SSF54695">
    <property type="entry name" value="POZ domain"/>
    <property type="match status" value="1"/>
</dbReference>
<name>A0A915CUA1_9BILA</name>
<organism evidence="2 3">
    <name type="scientific">Ditylenchus dipsaci</name>
    <dbReference type="NCBI Taxonomy" id="166011"/>
    <lineage>
        <taxon>Eukaryota</taxon>
        <taxon>Metazoa</taxon>
        <taxon>Ecdysozoa</taxon>
        <taxon>Nematoda</taxon>
        <taxon>Chromadorea</taxon>
        <taxon>Rhabditida</taxon>
        <taxon>Tylenchina</taxon>
        <taxon>Tylenchomorpha</taxon>
        <taxon>Sphaerularioidea</taxon>
        <taxon>Anguinidae</taxon>
        <taxon>Anguininae</taxon>
        <taxon>Ditylenchus</taxon>
    </lineage>
</organism>
<dbReference type="Gene3D" id="3.30.710.10">
    <property type="entry name" value="Potassium Channel Kv1.1, Chain A"/>
    <property type="match status" value="1"/>
</dbReference>
<dbReference type="Pfam" id="PF00651">
    <property type="entry name" value="BTB"/>
    <property type="match status" value="1"/>
</dbReference>
<dbReference type="InterPro" id="IPR011333">
    <property type="entry name" value="SKP1/BTB/POZ_sf"/>
</dbReference>
<feature type="domain" description="BTB" evidence="1">
    <location>
        <begin position="194"/>
        <end position="253"/>
    </location>
</feature>
<protein>
    <submittedName>
        <fullName evidence="3">BTB domain-containing protein</fullName>
    </submittedName>
</protein>
<evidence type="ECO:0000313" key="3">
    <source>
        <dbReference type="WBParaSite" id="jg12711.1"/>
    </source>
</evidence>
<evidence type="ECO:0000259" key="1">
    <source>
        <dbReference type="PROSITE" id="PS50097"/>
    </source>
</evidence>
<reference evidence="3" key="1">
    <citation type="submission" date="2022-11" db="UniProtKB">
        <authorList>
            <consortium name="WormBaseParasite"/>
        </authorList>
    </citation>
    <scope>IDENTIFICATION</scope>
</reference>
<dbReference type="PANTHER" id="PTHR22744">
    <property type="entry name" value="HELIX LOOP HELIX PROTEIN 21-RELATED"/>
    <property type="match status" value="1"/>
</dbReference>
<dbReference type="CDD" id="cd18186">
    <property type="entry name" value="BTB_POZ_ZBTB_KLHL-like"/>
    <property type="match status" value="1"/>
</dbReference>
<dbReference type="WBParaSite" id="jg12711.1">
    <property type="protein sequence ID" value="jg12711.1"/>
    <property type="gene ID" value="jg12711"/>
</dbReference>
<dbReference type="AlphaFoldDB" id="A0A915CUA1"/>
<sequence length="339" mass="38232">MKADINEKLMGIDGSIQRLQASLSENKATIVKENLKFGESILKIDESILEIRALVAEKKKPIAIKEGSLHALLLKPSISTLLQANGVALGVQKRLIVQARIDVAGCLQKRRGYSVSASLLQNGMEGEYLLHKANRVRGMGFCPFILWSQLVQDENGFLDEKGDFKMEVELSITENTAPFAPLDPQFLSSGLVESDCTLVVEDHRFPVNKGLLSAYSNYFKTLFFGEFCEKSQDEIELEEVCADEFLRLLRVIYPPFNDGDVNKKKVESLLRLADCYQMKAVLDRCSQYLKKCPISEVSLQDKLLYAQIIVFRICWSTASRNARHSMLLKNFVHLVSILF</sequence>
<evidence type="ECO:0000313" key="2">
    <source>
        <dbReference type="Proteomes" id="UP000887574"/>
    </source>
</evidence>
<dbReference type="PANTHER" id="PTHR22744:SF4">
    <property type="entry name" value="BTB DOMAIN-CONTAINING PROTEIN"/>
    <property type="match status" value="1"/>
</dbReference>
<dbReference type="Proteomes" id="UP000887574">
    <property type="component" value="Unplaced"/>
</dbReference>
<keyword evidence="2" id="KW-1185">Reference proteome</keyword>
<dbReference type="PROSITE" id="PS50097">
    <property type="entry name" value="BTB"/>
    <property type="match status" value="1"/>
</dbReference>